<comment type="caution">
    <text evidence="2">The sequence shown here is derived from an EMBL/GenBank/DDBJ whole genome shotgun (WGS) entry which is preliminary data.</text>
</comment>
<evidence type="ECO:0000256" key="1">
    <source>
        <dbReference type="SAM" id="Phobius"/>
    </source>
</evidence>
<sequence>MFCAGPLWIGWGMPWLMLVFPVAMLAFMFLACRFLRPRGASWCSRGPMPEGYRDEEVRCLRQELAELRREVNEGKKSR</sequence>
<organism evidence="2 3">
    <name type="scientific">Anaeroselena agilis</name>
    <dbReference type="NCBI Taxonomy" id="3063788"/>
    <lineage>
        <taxon>Bacteria</taxon>
        <taxon>Bacillati</taxon>
        <taxon>Bacillota</taxon>
        <taxon>Negativicutes</taxon>
        <taxon>Acetonemataceae</taxon>
        <taxon>Anaeroselena</taxon>
    </lineage>
</organism>
<gene>
    <name evidence="2" type="ORF">Q4T40_10545</name>
</gene>
<evidence type="ECO:0000313" key="2">
    <source>
        <dbReference type="EMBL" id="MDT8901682.1"/>
    </source>
</evidence>
<proteinExistence type="predicted"/>
<keyword evidence="1" id="KW-1133">Transmembrane helix</keyword>
<dbReference type="Proteomes" id="UP001254848">
    <property type="component" value="Unassembled WGS sequence"/>
</dbReference>
<protein>
    <recommendedName>
        <fullName evidence="4">SHOCT domain-containing protein</fullName>
    </recommendedName>
</protein>
<evidence type="ECO:0000313" key="3">
    <source>
        <dbReference type="Proteomes" id="UP001254848"/>
    </source>
</evidence>
<dbReference type="EMBL" id="JAUOZS010000001">
    <property type="protein sequence ID" value="MDT8901682.1"/>
    <property type="molecule type" value="Genomic_DNA"/>
</dbReference>
<reference evidence="2 3" key="1">
    <citation type="submission" date="2023-07" db="EMBL/GenBank/DDBJ databases">
        <title>The novel representative of Negativicutes class, Anaeroselena agilis gen. nov. sp. nov.</title>
        <authorList>
            <person name="Prokofeva M.I."/>
            <person name="Elcheninov A.G."/>
            <person name="Klyukina A."/>
            <person name="Kublanov I.V."/>
            <person name="Frolov E.N."/>
            <person name="Podosokorskaya O.A."/>
        </authorList>
    </citation>
    <scope>NUCLEOTIDE SEQUENCE [LARGE SCALE GENOMIC DNA]</scope>
    <source>
        <strain evidence="2 3">4137-cl</strain>
    </source>
</reference>
<keyword evidence="1" id="KW-0472">Membrane</keyword>
<name>A0ABU3NZF1_9FIRM</name>
<dbReference type="RefSeq" id="WP_413780186.1">
    <property type="nucleotide sequence ID" value="NZ_JAUOZS010000001.1"/>
</dbReference>
<accession>A0ABU3NZF1</accession>
<keyword evidence="1" id="KW-0812">Transmembrane</keyword>
<feature type="transmembrane region" description="Helical" evidence="1">
    <location>
        <begin position="15"/>
        <end position="35"/>
    </location>
</feature>
<evidence type="ECO:0008006" key="4">
    <source>
        <dbReference type="Google" id="ProtNLM"/>
    </source>
</evidence>
<keyword evidence="3" id="KW-1185">Reference proteome</keyword>